<dbReference type="Pfam" id="PF25529">
    <property type="entry name" value="Ig_ENGASE1_C"/>
    <property type="match status" value="1"/>
</dbReference>
<evidence type="ECO:0000259" key="1">
    <source>
        <dbReference type="Pfam" id="PF25529"/>
    </source>
</evidence>
<dbReference type="PANTHER" id="PTHR13246:SF1">
    <property type="entry name" value="CYTOSOLIC ENDO-BETA-N-ACETYLGLUCOSAMINIDASE"/>
    <property type="match status" value="1"/>
</dbReference>
<dbReference type="Proteomes" id="UP000314986">
    <property type="component" value="Unassembled WGS sequence"/>
</dbReference>
<dbReference type="PANTHER" id="PTHR13246">
    <property type="entry name" value="ENDO BETA N-ACETYLGLUCOSAMINIDASE"/>
    <property type="match status" value="1"/>
</dbReference>
<dbReference type="InterPro" id="IPR032979">
    <property type="entry name" value="ENGase"/>
</dbReference>
<dbReference type="InterPro" id="IPR057882">
    <property type="entry name" value="ENGase_C"/>
</dbReference>
<keyword evidence="3" id="KW-1185">Reference proteome</keyword>
<organism evidence="2 3">
    <name type="scientific">Callorhinchus milii</name>
    <name type="common">Ghost shark</name>
    <dbReference type="NCBI Taxonomy" id="7868"/>
    <lineage>
        <taxon>Eukaryota</taxon>
        <taxon>Metazoa</taxon>
        <taxon>Chordata</taxon>
        <taxon>Craniata</taxon>
        <taxon>Vertebrata</taxon>
        <taxon>Chondrichthyes</taxon>
        <taxon>Holocephali</taxon>
        <taxon>Chimaeriformes</taxon>
        <taxon>Callorhinchidae</taxon>
        <taxon>Callorhinchus</taxon>
    </lineage>
</organism>
<dbReference type="Gene3D" id="2.60.120.260">
    <property type="entry name" value="Galactose-binding domain-like"/>
    <property type="match status" value="1"/>
</dbReference>
<evidence type="ECO:0000313" key="3">
    <source>
        <dbReference type="Proteomes" id="UP000314986"/>
    </source>
</evidence>
<sequence length="350" mass="38502">MLTEYLPTHSICSLPFVTSFCQGFGKNLYRNGKVEAAGSWLNLSAQEIQPLFTDQRAGGAARSWVKTYGCSEDAWNGGCSLVIEGLIPAATSNLTVSLFRLHLDNPPARIFLSFIYKLEGGVSLTPELMTCAPSQHQSDTSSTLEVLKPSLLPEDDAFVQQFVQSCDSWSPGGWTARFFQVEMKDCALREIQVSVAHGQENDQDAQFKCRIGEIRVLDAAKLRAELNPVENPTVSNYLWRKQPKGTDTSLSDLSLSATLQWAYPGRLASYFNIYCRGLCSHKTKEVESSETVLIGRTSANVYRAVDLKLREPPVGRCCPVEFLVQPVSEAGFPTPLSACGKVIVNCTQAQ</sequence>
<protein>
    <recommendedName>
        <fullName evidence="1">Cytosolic endo-beta-N-acetylglucosaminidase C-terminal domain-containing protein</fullName>
    </recommendedName>
</protein>
<reference evidence="3" key="1">
    <citation type="journal article" date="2006" name="Science">
        <title>Ancient noncoding elements conserved in the human genome.</title>
        <authorList>
            <person name="Venkatesh B."/>
            <person name="Kirkness E.F."/>
            <person name="Loh Y.H."/>
            <person name="Halpern A.L."/>
            <person name="Lee A.P."/>
            <person name="Johnson J."/>
            <person name="Dandona N."/>
            <person name="Viswanathan L.D."/>
            <person name="Tay A."/>
            <person name="Venter J.C."/>
            <person name="Strausberg R.L."/>
            <person name="Brenner S."/>
        </authorList>
    </citation>
    <scope>NUCLEOTIDE SEQUENCE [LARGE SCALE GENOMIC DNA]</scope>
</reference>
<reference evidence="3" key="2">
    <citation type="journal article" date="2007" name="PLoS Biol.">
        <title>Survey sequencing and comparative analysis of the elephant shark (Callorhinchus milii) genome.</title>
        <authorList>
            <person name="Venkatesh B."/>
            <person name="Kirkness E.F."/>
            <person name="Loh Y.H."/>
            <person name="Halpern A.L."/>
            <person name="Lee A.P."/>
            <person name="Johnson J."/>
            <person name="Dandona N."/>
            <person name="Viswanathan L.D."/>
            <person name="Tay A."/>
            <person name="Venter J.C."/>
            <person name="Strausberg R.L."/>
            <person name="Brenner S."/>
        </authorList>
    </citation>
    <scope>NUCLEOTIDE SEQUENCE [LARGE SCALE GENOMIC DNA]</scope>
</reference>
<dbReference type="OMA" id="KDCALRE"/>
<dbReference type="STRING" id="7868.ENSCMIP00000044012"/>
<reference evidence="3" key="3">
    <citation type="journal article" date="2014" name="Nature">
        <title>Elephant shark genome provides unique insights into gnathostome evolution.</title>
        <authorList>
            <consortium name="International Elephant Shark Genome Sequencing Consortium"/>
            <person name="Venkatesh B."/>
            <person name="Lee A.P."/>
            <person name="Ravi V."/>
            <person name="Maurya A.K."/>
            <person name="Lian M.M."/>
            <person name="Swann J.B."/>
            <person name="Ohta Y."/>
            <person name="Flajnik M.F."/>
            <person name="Sutoh Y."/>
            <person name="Kasahara M."/>
            <person name="Hoon S."/>
            <person name="Gangu V."/>
            <person name="Roy S.W."/>
            <person name="Irimia M."/>
            <person name="Korzh V."/>
            <person name="Kondrychyn I."/>
            <person name="Lim Z.W."/>
            <person name="Tay B.H."/>
            <person name="Tohari S."/>
            <person name="Kong K.W."/>
            <person name="Ho S."/>
            <person name="Lorente-Galdos B."/>
            <person name="Quilez J."/>
            <person name="Marques-Bonet T."/>
            <person name="Raney B.J."/>
            <person name="Ingham P.W."/>
            <person name="Tay A."/>
            <person name="Hillier L.W."/>
            <person name="Minx P."/>
            <person name="Boehm T."/>
            <person name="Wilson R.K."/>
            <person name="Brenner S."/>
            <person name="Warren W.C."/>
        </authorList>
    </citation>
    <scope>NUCLEOTIDE SEQUENCE [LARGE SCALE GENOMIC DNA]</scope>
</reference>
<evidence type="ECO:0000313" key="2">
    <source>
        <dbReference type="Ensembl" id="ENSCMIP00000044012.1"/>
    </source>
</evidence>
<dbReference type="GO" id="GO:0033925">
    <property type="term" value="F:mannosyl-glycoprotein endo-beta-N-acetylglucosaminidase activity"/>
    <property type="evidence" value="ECO:0007669"/>
    <property type="project" value="InterPro"/>
</dbReference>
<dbReference type="Ensembl" id="ENSCMIT00000044646.1">
    <property type="protein sequence ID" value="ENSCMIP00000044012.1"/>
    <property type="gene ID" value="ENSCMIG00000018241.1"/>
</dbReference>
<accession>A0A4W3JMX3</accession>
<feature type="domain" description="Cytosolic endo-beta-N-acetylglucosaminidase C-terminal" evidence="1">
    <location>
        <begin position="223"/>
        <end position="345"/>
    </location>
</feature>
<dbReference type="AlphaFoldDB" id="A0A4W3JMX3"/>
<name>A0A4W3JMX3_CALMI</name>
<proteinExistence type="predicted"/>
<dbReference type="InParanoid" id="A0A4W3JMX3"/>
<reference evidence="2" key="5">
    <citation type="submission" date="2025-09" db="UniProtKB">
        <authorList>
            <consortium name="Ensembl"/>
        </authorList>
    </citation>
    <scope>IDENTIFICATION</scope>
</reference>
<reference evidence="2" key="4">
    <citation type="submission" date="2025-08" db="UniProtKB">
        <authorList>
            <consortium name="Ensembl"/>
        </authorList>
    </citation>
    <scope>IDENTIFICATION</scope>
</reference>